<evidence type="ECO:0000256" key="1">
    <source>
        <dbReference type="ARBA" id="ARBA00009183"/>
    </source>
</evidence>
<dbReference type="PROSITE" id="PS51257">
    <property type="entry name" value="PROKAR_LIPOPROTEIN"/>
    <property type="match status" value="1"/>
</dbReference>
<dbReference type="PANTHER" id="PTHR23023">
    <property type="entry name" value="DIMETHYLANILINE MONOOXYGENASE"/>
    <property type="match status" value="1"/>
</dbReference>
<dbReference type="FunFam" id="3.50.50.60:FF:000169">
    <property type="entry name" value="Flavin-containing monooxygenase"/>
    <property type="match status" value="1"/>
</dbReference>
<evidence type="ECO:0000256" key="5">
    <source>
        <dbReference type="ARBA" id="ARBA00023002"/>
    </source>
</evidence>
<dbReference type="eggNOG" id="KOG1399">
    <property type="taxonomic scope" value="Eukaryota"/>
</dbReference>
<dbReference type="STRING" id="40148.A0A0D9ZHM0"/>
<dbReference type="GO" id="GO:0004499">
    <property type="term" value="F:N,N-dimethylaniline monooxygenase activity"/>
    <property type="evidence" value="ECO:0007669"/>
    <property type="project" value="InterPro"/>
</dbReference>
<evidence type="ECO:0000256" key="6">
    <source>
        <dbReference type="RuleBase" id="RU361177"/>
    </source>
</evidence>
<dbReference type="InterPro" id="IPR000960">
    <property type="entry name" value="Flavin_mOase"/>
</dbReference>
<dbReference type="Pfam" id="PF00743">
    <property type="entry name" value="FMO-like"/>
    <property type="match status" value="2"/>
</dbReference>
<dbReference type="Gene3D" id="3.50.50.60">
    <property type="entry name" value="FAD/NAD(P)-binding domain"/>
    <property type="match status" value="3"/>
</dbReference>
<keyword evidence="8" id="KW-1185">Reference proteome</keyword>
<dbReference type="SUPFAM" id="SSF51905">
    <property type="entry name" value="FAD/NAD(P)-binding domain"/>
    <property type="match status" value="1"/>
</dbReference>
<dbReference type="Gramene" id="OGLUM04G03900.1">
    <property type="protein sequence ID" value="OGLUM04G03900.1"/>
    <property type="gene ID" value="OGLUM04G03900"/>
</dbReference>
<evidence type="ECO:0000313" key="7">
    <source>
        <dbReference type="EnsemblPlants" id="OGLUM04G03900.1"/>
    </source>
</evidence>
<dbReference type="GO" id="GO:0050661">
    <property type="term" value="F:NADP binding"/>
    <property type="evidence" value="ECO:0007669"/>
    <property type="project" value="InterPro"/>
</dbReference>
<dbReference type="Proteomes" id="UP000026961">
    <property type="component" value="Chromosome 4"/>
</dbReference>
<dbReference type="InterPro" id="IPR050346">
    <property type="entry name" value="FMO-like"/>
</dbReference>
<dbReference type="GO" id="GO:0050660">
    <property type="term" value="F:flavin adenine dinucleotide binding"/>
    <property type="evidence" value="ECO:0007669"/>
    <property type="project" value="InterPro"/>
</dbReference>
<organism evidence="7">
    <name type="scientific">Oryza glumipatula</name>
    <dbReference type="NCBI Taxonomy" id="40148"/>
    <lineage>
        <taxon>Eukaryota</taxon>
        <taxon>Viridiplantae</taxon>
        <taxon>Streptophyta</taxon>
        <taxon>Embryophyta</taxon>
        <taxon>Tracheophyta</taxon>
        <taxon>Spermatophyta</taxon>
        <taxon>Magnoliopsida</taxon>
        <taxon>Liliopsida</taxon>
        <taxon>Poales</taxon>
        <taxon>Poaceae</taxon>
        <taxon>BOP clade</taxon>
        <taxon>Oryzoideae</taxon>
        <taxon>Oryzeae</taxon>
        <taxon>Oryzinae</taxon>
        <taxon>Oryza</taxon>
    </lineage>
</organism>
<reference evidence="7" key="1">
    <citation type="submission" date="2015-04" db="UniProtKB">
        <authorList>
            <consortium name="EnsemblPlants"/>
        </authorList>
    </citation>
    <scope>IDENTIFICATION</scope>
</reference>
<keyword evidence="2 6" id="KW-0285">Flavoprotein</keyword>
<dbReference type="EC" id="1.-.-.-" evidence="6"/>
<dbReference type="AlphaFoldDB" id="A0A0D9ZHM0"/>
<keyword evidence="6" id="KW-0503">Monooxygenase</keyword>
<keyword evidence="5 6" id="KW-0560">Oxidoreductase</keyword>
<dbReference type="HOGENOM" id="CLU_006909_9_3_1"/>
<dbReference type="PIRSF" id="PIRSF000332">
    <property type="entry name" value="FMO"/>
    <property type="match status" value="1"/>
</dbReference>
<reference evidence="7" key="2">
    <citation type="submission" date="2018-05" db="EMBL/GenBank/DDBJ databases">
        <title>OgluRS3 (Oryza glumaepatula Reference Sequence Version 3).</title>
        <authorList>
            <person name="Zhang J."/>
            <person name="Kudrna D."/>
            <person name="Lee S."/>
            <person name="Talag J."/>
            <person name="Welchert J."/>
            <person name="Wing R.A."/>
        </authorList>
    </citation>
    <scope>NUCLEOTIDE SEQUENCE [LARGE SCALE GENOMIC DNA]</scope>
</reference>
<comment type="similarity">
    <text evidence="1 6">Belongs to the FMO family.</text>
</comment>
<proteinExistence type="inferred from homology"/>
<evidence type="ECO:0000256" key="4">
    <source>
        <dbReference type="ARBA" id="ARBA00022857"/>
    </source>
</evidence>
<accession>A0A0D9ZHM0</accession>
<dbReference type="EnsemblPlants" id="OGLUM04G03900.1">
    <property type="protein sequence ID" value="OGLUM04G03900.1"/>
    <property type="gene ID" value="OGLUM04G03900"/>
</dbReference>
<sequence length="314" mass="36051">MEKKRVVIVGAGVSGLAACKQLLERGCRPVVFEADTGLGGVWARTPECTALQTPRPMYQYSDFPWPETVTEVFPDHRQRWIFSKFAESYYSIPMKKYDMVPDHSLFEALITCLVAITPKDHYKRLEEGSIVLKKSKTFSFCKEGVLVEGQSSPIKSDIVIFGTGFRGDQKIKEMFTSEYFQSIAVGSASTTVPLYREIIHPKIPQLAVIGYSESLANLYTSELRAKWLAHFMDGGFRLPSISVMQNDVLEWEKFMKRYSRGYFRRSCIGILHIWYNDQLCRDMGCNPRRKNGFWADLFDVYGPSDYIDLFPKKE</sequence>
<name>A0A0D9ZHM0_9ORYZ</name>
<evidence type="ECO:0000256" key="3">
    <source>
        <dbReference type="ARBA" id="ARBA00022827"/>
    </source>
</evidence>
<dbReference type="InterPro" id="IPR036188">
    <property type="entry name" value="FAD/NAD-bd_sf"/>
</dbReference>
<evidence type="ECO:0000313" key="8">
    <source>
        <dbReference type="Proteomes" id="UP000026961"/>
    </source>
</evidence>
<evidence type="ECO:0000256" key="2">
    <source>
        <dbReference type="ARBA" id="ARBA00022630"/>
    </source>
</evidence>
<keyword evidence="3 6" id="KW-0274">FAD</keyword>
<dbReference type="InterPro" id="IPR020946">
    <property type="entry name" value="Flavin_mOase-like"/>
</dbReference>
<comment type="cofactor">
    <cofactor evidence="6">
        <name>FAD</name>
        <dbReference type="ChEBI" id="CHEBI:57692"/>
    </cofactor>
</comment>
<protein>
    <recommendedName>
        <fullName evidence="6">Flavin-containing monooxygenase</fullName>
        <ecNumber evidence="6">1.-.-.-</ecNumber>
    </recommendedName>
</protein>
<keyword evidence="4" id="KW-0521">NADP</keyword>